<evidence type="ECO:0000313" key="2">
    <source>
        <dbReference type="EMBL" id="MCS0659965.1"/>
    </source>
</evidence>
<proteinExistence type="predicted"/>
<accession>A0ABT2D1P9</accession>
<keyword evidence="1" id="KW-0732">Signal</keyword>
<organism evidence="2 3">
    <name type="scientific">Massilia terrae</name>
    <dbReference type="NCBI Taxonomy" id="1811224"/>
    <lineage>
        <taxon>Bacteria</taxon>
        <taxon>Pseudomonadati</taxon>
        <taxon>Pseudomonadota</taxon>
        <taxon>Betaproteobacteria</taxon>
        <taxon>Burkholderiales</taxon>
        <taxon>Oxalobacteraceae</taxon>
        <taxon>Telluria group</taxon>
        <taxon>Massilia</taxon>
    </lineage>
</organism>
<evidence type="ECO:0000256" key="1">
    <source>
        <dbReference type="SAM" id="SignalP"/>
    </source>
</evidence>
<keyword evidence="3" id="KW-1185">Reference proteome</keyword>
<gene>
    <name evidence="2" type="ORF">NX778_17980</name>
</gene>
<dbReference type="Proteomes" id="UP001204621">
    <property type="component" value="Unassembled WGS sequence"/>
</dbReference>
<feature type="chain" id="PRO_5045525465" evidence="1">
    <location>
        <begin position="21"/>
        <end position="317"/>
    </location>
</feature>
<sequence>MRIARLLALPLLLVATSAAALNVNDPNRFTCKQGDCVNGQGTAWDMILSVAMKGVFRNGQTIPGETYTLTVPRAPGKTYRQVYGANGLLAEGDMPRTLGGMGDAIPYFSGEYQTIRHAFMRDNVAVIKRGVYYTGIGIEYRGRFEYLAARSGIHSGIASGFYIFFGDKIDTEEDEKETGLFISDEILAATPVRFIKATPSYLAHLQRQYLQELELAKADFAEKDAEKKWRTALAIIGRVSMALAGGGVGGNGGGGGGLGGDIAMNIVSGLMDSGSSGVNVQDLALQTVGSLVTGDKKLGSALGKAISEGLEDGNSLK</sequence>
<feature type="signal peptide" evidence="1">
    <location>
        <begin position="1"/>
        <end position="20"/>
    </location>
</feature>
<dbReference type="RefSeq" id="WP_258813157.1">
    <property type="nucleotide sequence ID" value="NZ_JANUGU010000006.1"/>
</dbReference>
<evidence type="ECO:0000313" key="3">
    <source>
        <dbReference type="Proteomes" id="UP001204621"/>
    </source>
</evidence>
<dbReference type="EMBL" id="JANUGU010000006">
    <property type="protein sequence ID" value="MCS0659965.1"/>
    <property type="molecule type" value="Genomic_DNA"/>
</dbReference>
<protein>
    <submittedName>
        <fullName evidence="2">Uncharacterized protein</fullName>
    </submittedName>
</protein>
<name>A0ABT2D1P9_9BURK</name>
<comment type="caution">
    <text evidence="2">The sequence shown here is derived from an EMBL/GenBank/DDBJ whole genome shotgun (WGS) entry which is preliminary data.</text>
</comment>
<reference evidence="2 3" key="1">
    <citation type="submission" date="2022-08" db="EMBL/GenBank/DDBJ databases">
        <title>Reclassification of Massilia species as members of the genera Telluria, Duganella, Pseudoduganella, Mokoshia gen. nov. and Zemynaea gen. nov. using orthogonal and non-orthogonal genome-based approaches.</title>
        <authorList>
            <person name="Bowman J.P."/>
        </authorList>
    </citation>
    <scope>NUCLEOTIDE SEQUENCE [LARGE SCALE GENOMIC DNA]</scope>
    <source>
        <strain evidence="2 3">JCM 31606</strain>
    </source>
</reference>